<evidence type="ECO:0000313" key="2">
    <source>
        <dbReference type="Proteomes" id="UP000192907"/>
    </source>
</evidence>
<dbReference type="STRING" id="1513793.SAMN06296036_104312"/>
<organism evidence="1 2">
    <name type="scientific">Pseudobacteriovorax antillogorgiicola</name>
    <dbReference type="NCBI Taxonomy" id="1513793"/>
    <lineage>
        <taxon>Bacteria</taxon>
        <taxon>Pseudomonadati</taxon>
        <taxon>Bdellovibrionota</taxon>
        <taxon>Oligoflexia</taxon>
        <taxon>Oligoflexales</taxon>
        <taxon>Pseudobacteriovoracaceae</taxon>
        <taxon>Pseudobacteriovorax</taxon>
    </lineage>
</organism>
<keyword evidence="2" id="KW-1185">Reference proteome</keyword>
<evidence type="ECO:0000313" key="1">
    <source>
        <dbReference type="EMBL" id="SMF08685.1"/>
    </source>
</evidence>
<protein>
    <submittedName>
        <fullName evidence="1">Uncharacterized protein</fullName>
    </submittedName>
</protein>
<name>A0A1Y6BMQ4_9BACT</name>
<reference evidence="2" key="1">
    <citation type="submission" date="2017-04" db="EMBL/GenBank/DDBJ databases">
        <authorList>
            <person name="Varghese N."/>
            <person name="Submissions S."/>
        </authorList>
    </citation>
    <scope>NUCLEOTIDE SEQUENCE [LARGE SCALE GENOMIC DNA]</scope>
    <source>
        <strain evidence="2">RKEM611</strain>
    </source>
</reference>
<gene>
    <name evidence="1" type="ORF">SAMN06296036_104312</name>
</gene>
<proteinExistence type="predicted"/>
<dbReference type="AlphaFoldDB" id="A0A1Y6BMQ4"/>
<sequence>MRSNEGLRAQFVENNKNQALYGSAPLTHISPDQNQITYALGFEWPDYTITADTEDPSYQEQEGVDASLKISGWSVAPHLAVSLKNIGLGFSVGRGEKKAAYEYNVNYGGNSTFIAQESKLAYGDVGLLAYFIPYPKISKGLRATVILGGRSINAKHTVGATTASYNSPSSSFSDQIYRYNVNELNAGLNLKFKILRRFAIIPWADYRYTDTSAIDATAEEEAGNSINKTELQNDIELFWHSQPEVRYGIDFSIQIMRLEINIGGLLGALALSGNGKESVSDDGFIINFAIHQKGN</sequence>
<accession>A0A1Y6BMQ4</accession>
<dbReference type="EMBL" id="FWZT01000004">
    <property type="protein sequence ID" value="SMF08685.1"/>
    <property type="molecule type" value="Genomic_DNA"/>
</dbReference>
<dbReference type="Proteomes" id="UP000192907">
    <property type="component" value="Unassembled WGS sequence"/>
</dbReference>